<organism evidence="1 2">
    <name type="scientific">Enterococcus larvae</name>
    <dbReference type="NCBI Taxonomy" id="2794352"/>
    <lineage>
        <taxon>Bacteria</taxon>
        <taxon>Bacillati</taxon>
        <taxon>Bacillota</taxon>
        <taxon>Bacilli</taxon>
        <taxon>Lactobacillales</taxon>
        <taxon>Enterococcaceae</taxon>
        <taxon>Enterococcus</taxon>
    </lineage>
</organism>
<accession>A0ABS4CFW6</accession>
<evidence type="ECO:0000313" key="2">
    <source>
        <dbReference type="Proteomes" id="UP000673375"/>
    </source>
</evidence>
<proteinExistence type="predicted"/>
<protein>
    <submittedName>
        <fullName evidence="1">Uncharacterized protein</fullName>
    </submittedName>
</protein>
<dbReference type="Proteomes" id="UP000673375">
    <property type="component" value="Unassembled WGS sequence"/>
</dbReference>
<dbReference type="EMBL" id="JAEDXU010000002">
    <property type="protein sequence ID" value="MBP1045441.1"/>
    <property type="molecule type" value="Genomic_DNA"/>
</dbReference>
<comment type="caution">
    <text evidence="1">The sequence shown here is derived from an EMBL/GenBank/DDBJ whole genome shotgun (WGS) entry which is preliminary data.</text>
</comment>
<gene>
    <name evidence="1" type="ORF">I6N96_04075</name>
</gene>
<keyword evidence="2" id="KW-1185">Reference proteome</keyword>
<reference evidence="1 2" key="1">
    <citation type="submission" date="2020-12" db="EMBL/GenBank/DDBJ databases">
        <title>Vagococcus allomyrinae sp. nov. and Enterococcus lavae sp. nov., isolated from the larvae of Allomyrina dichotoma.</title>
        <authorList>
            <person name="Lee S.D."/>
        </authorList>
    </citation>
    <scope>NUCLEOTIDE SEQUENCE [LARGE SCALE GENOMIC DNA]</scope>
    <source>
        <strain evidence="1 2">BWM-S5</strain>
    </source>
</reference>
<evidence type="ECO:0000313" key="1">
    <source>
        <dbReference type="EMBL" id="MBP1045441.1"/>
    </source>
</evidence>
<sequence length="101" mass="11690">MNTVQKFVRSLFGTEDKTPEKEPWVEYLEGKIAFNKDLIKEVSAQRMTYKEKQAEQEKAGKQFGINYAMSIQNADAIIRSAELEITGWEAEIRTGKFKGYY</sequence>
<dbReference type="RefSeq" id="WP_209556243.1">
    <property type="nucleotide sequence ID" value="NZ_JAEDXU010000002.1"/>
</dbReference>
<name>A0ABS4CFW6_9ENTE</name>